<feature type="compositionally biased region" description="Polar residues" evidence="1">
    <location>
        <begin position="142"/>
        <end position="175"/>
    </location>
</feature>
<sequence length="220" mass="21829">MRQSLATSLFSLLVGANVVFSACETHSFTSCQDGIVHWFDPNNGQVCDPLDCGGGRAPIKTDVPGCPAYSGTLSVAPISILSCWKPSSAIQSAASTTAVEETKVTSEAETTSAPSTSEAQRSTEKPASETSAVESTTASDAPSSSVTTAGPVTTSASTSVKAPITSPATLSTKSQSTHAASNGTSTSTSAAPLTTHNAGNAIGGSLMAVAGAVIGAIAML</sequence>
<dbReference type="HOGENOM" id="CLU_086099_2_0_1"/>
<reference evidence="3 4" key="1">
    <citation type="journal article" date="2011" name="Genome Biol.">
        <title>Comparative genome sequence analysis underscores mycoparasitism as the ancestral life style of Trichoderma.</title>
        <authorList>
            <person name="Kubicek C.P."/>
            <person name="Herrera-Estrella A."/>
            <person name="Seidl-Seiboth V."/>
            <person name="Martinez D.A."/>
            <person name="Druzhinina I.S."/>
            <person name="Thon M."/>
            <person name="Zeilinger S."/>
            <person name="Casas-Flores S."/>
            <person name="Horwitz B.A."/>
            <person name="Mukherjee P.K."/>
            <person name="Mukherjee M."/>
            <person name="Kredics L."/>
            <person name="Alcaraz L.D."/>
            <person name="Aerts A."/>
            <person name="Antal Z."/>
            <person name="Atanasova L."/>
            <person name="Cervantes-Badillo M.G."/>
            <person name="Challacombe J."/>
            <person name="Chertkov O."/>
            <person name="McCluskey K."/>
            <person name="Coulpier F."/>
            <person name="Deshpande N."/>
            <person name="von Doehren H."/>
            <person name="Ebbole D.J."/>
            <person name="Esquivel-Naranjo E.U."/>
            <person name="Fekete E."/>
            <person name="Flipphi M."/>
            <person name="Glaser F."/>
            <person name="Gomez-Rodriguez E.Y."/>
            <person name="Gruber S."/>
            <person name="Han C."/>
            <person name="Henrissat B."/>
            <person name="Hermosa R."/>
            <person name="Hernandez-Onate M."/>
            <person name="Karaffa L."/>
            <person name="Kosti I."/>
            <person name="Le Crom S."/>
            <person name="Lindquist E."/>
            <person name="Lucas S."/>
            <person name="Luebeck M."/>
            <person name="Luebeck P.S."/>
            <person name="Margeot A."/>
            <person name="Metz B."/>
            <person name="Misra M."/>
            <person name="Nevalainen H."/>
            <person name="Omann M."/>
            <person name="Packer N."/>
            <person name="Perrone G."/>
            <person name="Uresti-Rivera E.E."/>
            <person name="Salamov A."/>
            <person name="Schmoll M."/>
            <person name="Seiboth B."/>
            <person name="Shapiro H."/>
            <person name="Sukno S."/>
            <person name="Tamayo-Ramos J.A."/>
            <person name="Tisch D."/>
            <person name="Wiest A."/>
            <person name="Wilkinson H.H."/>
            <person name="Zhang M."/>
            <person name="Coutinho P.M."/>
            <person name="Kenerley C.M."/>
            <person name="Monte E."/>
            <person name="Baker S.E."/>
            <person name="Grigoriev I.V."/>
        </authorList>
    </citation>
    <scope>NUCLEOTIDE SEQUENCE [LARGE SCALE GENOMIC DNA]</scope>
    <source>
        <strain evidence="4">Gv29-8 / FGSC 10586</strain>
    </source>
</reference>
<keyword evidence="2" id="KW-0732">Signal</keyword>
<comment type="caution">
    <text evidence="3">The sequence shown here is derived from an EMBL/GenBank/DDBJ whole genome shotgun (WGS) entry which is preliminary data.</text>
</comment>
<evidence type="ECO:0000313" key="3">
    <source>
        <dbReference type="EMBL" id="EHK22489.1"/>
    </source>
</evidence>
<dbReference type="STRING" id="413071.G9MQW0"/>
<dbReference type="AlphaFoldDB" id="G9MQW0"/>
<accession>G9MQW0</accession>
<evidence type="ECO:0000256" key="2">
    <source>
        <dbReference type="SAM" id="SignalP"/>
    </source>
</evidence>
<organism evidence="3 4">
    <name type="scientific">Hypocrea virens (strain Gv29-8 / FGSC 10586)</name>
    <name type="common">Gliocladium virens</name>
    <name type="synonym">Trichoderma virens</name>
    <dbReference type="NCBI Taxonomy" id="413071"/>
    <lineage>
        <taxon>Eukaryota</taxon>
        <taxon>Fungi</taxon>
        <taxon>Dikarya</taxon>
        <taxon>Ascomycota</taxon>
        <taxon>Pezizomycotina</taxon>
        <taxon>Sordariomycetes</taxon>
        <taxon>Hypocreomycetidae</taxon>
        <taxon>Hypocreales</taxon>
        <taxon>Hypocreaceae</taxon>
        <taxon>Trichoderma</taxon>
    </lineage>
</organism>
<dbReference type="GeneID" id="25792670"/>
<name>G9MQW0_HYPVG</name>
<dbReference type="eggNOG" id="ENOG502SQMT">
    <property type="taxonomic scope" value="Eukaryota"/>
</dbReference>
<feature type="region of interest" description="Disordered" evidence="1">
    <location>
        <begin position="97"/>
        <end position="193"/>
    </location>
</feature>
<dbReference type="InParanoid" id="G9MQW0"/>
<feature type="compositionally biased region" description="Low complexity" evidence="1">
    <location>
        <begin position="176"/>
        <end position="189"/>
    </location>
</feature>
<feature type="signal peptide" evidence="2">
    <location>
        <begin position="1"/>
        <end position="21"/>
    </location>
</feature>
<dbReference type="OMA" id="LSCWKPS"/>
<feature type="compositionally biased region" description="Low complexity" evidence="1">
    <location>
        <begin position="107"/>
        <end position="119"/>
    </location>
</feature>
<feature type="compositionally biased region" description="Low complexity" evidence="1">
    <location>
        <begin position="128"/>
        <end position="141"/>
    </location>
</feature>
<evidence type="ECO:0000256" key="1">
    <source>
        <dbReference type="SAM" id="MobiDB-lite"/>
    </source>
</evidence>
<dbReference type="OrthoDB" id="4900197at2759"/>
<gene>
    <name evidence="3" type="ORF">TRIVIDRAFT_28611</name>
</gene>
<dbReference type="VEuPathDB" id="FungiDB:TRIVIDRAFT_28611"/>
<feature type="chain" id="PRO_5003523800" description="Siderophore biosynthesis enzyme" evidence="2">
    <location>
        <begin position="22"/>
        <end position="220"/>
    </location>
</feature>
<evidence type="ECO:0000313" key="4">
    <source>
        <dbReference type="Proteomes" id="UP000007115"/>
    </source>
</evidence>
<dbReference type="Proteomes" id="UP000007115">
    <property type="component" value="Unassembled WGS sequence"/>
</dbReference>
<proteinExistence type="predicted"/>
<dbReference type="EMBL" id="ABDF02000006">
    <property type="protein sequence ID" value="EHK22489.1"/>
    <property type="molecule type" value="Genomic_DNA"/>
</dbReference>
<evidence type="ECO:0008006" key="5">
    <source>
        <dbReference type="Google" id="ProtNLM"/>
    </source>
</evidence>
<dbReference type="PROSITE" id="PS51257">
    <property type="entry name" value="PROKAR_LIPOPROTEIN"/>
    <property type="match status" value="1"/>
</dbReference>
<protein>
    <recommendedName>
        <fullName evidence="5">Siderophore biosynthesis enzyme</fullName>
    </recommendedName>
</protein>
<dbReference type="RefSeq" id="XP_013956709.1">
    <property type="nucleotide sequence ID" value="XM_014101234.1"/>
</dbReference>
<keyword evidence="4" id="KW-1185">Reference proteome</keyword>